<keyword evidence="1" id="KW-1133">Transmembrane helix</keyword>
<dbReference type="EMBL" id="CP000817">
    <property type="protein sequence ID" value="ACA39604.1"/>
    <property type="molecule type" value="Genomic_DNA"/>
</dbReference>
<organism evidence="2 3">
    <name type="scientific">Lysinibacillus sphaericus (strain C3-41)</name>
    <dbReference type="NCBI Taxonomy" id="444177"/>
    <lineage>
        <taxon>Bacteria</taxon>
        <taxon>Bacillati</taxon>
        <taxon>Bacillota</taxon>
        <taxon>Bacilli</taxon>
        <taxon>Bacillales</taxon>
        <taxon>Bacillaceae</taxon>
        <taxon>Lysinibacillus</taxon>
    </lineage>
</organism>
<reference evidence="2 3" key="1">
    <citation type="journal article" date="2008" name="J. Bacteriol.">
        <title>Complete genome sequence of the mosquitocidal bacterium Bacillus sphaericus C3-41 and comparison with those of closely related Bacillus species.</title>
        <authorList>
            <person name="Hu X."/>
            <person name="Fan W."/>
            <person name="Han B."/>
            <person name="Liu H."/>
            <person name="Zheng D."/>
            <person name="Li Q."/>
            <person name="Dong W."/>
            <person name="Yan J."/>
            <person name="Gao M."/>
            <person name="Berry C."/>
            <person name="Yuan Z."/>
        </authorList>
    </citation>
    <scope>NUCLEOTIDE SEQUENCE [LARGE SCALE GENOMIC DNA]</scope>
    <source>
        <strain evidence="2 3">C3-41</strain>
    </source>
</reference>
<evidence type="ECO:0000313" key="2">
    <source>
        <dbReference type="EMBL" id="ACA39604.1"/>
    </source>
</evidence>
<evidence type="ECO:0000256" key="1">
    <source>
        <dbReference type="SAM" id="Phobius"/>
    </source>
</evidence>
<gene>
    <name evidence="2" type="ordered locus">Bsph_2027</name>
</gene>
<keyword evidence="1" id="KW-0812">Transmembrane</keyword>
<dbReference type="EnsemblBacteria" id="ACA39604">
    <property type="protein sequence ID" value="ACA39604"/>
    <property type="gene ID" value="Bsph_2027"/>
</dbReference>
<name>B1HU49_LYSSC</name>
<sequence length="47" mass="5463">MVWSILQTANGILLLKSALISAFWMIQIIIKMNPNELKKLLLRLRLI</sequence>
<evidence type="ECO:0000313" key="3">
    <source>
        <dbReference type="Proteomes" id="UP000002164"/>
    </source>
</evidence>
<dbReference type="HOGENOM" id="CLU_3169910_0_0_9"/>
<feature type="transmembrane region" description="Helical" evidence="1">
    <location>
        <begin position="12"/>
        <end position="30"/>
    </location>
</feature>
<dbReference type="Proteomes" id="UP000002164">
    <property type="component" value="Chromosome"/>
</dbReference>
<dbReference type="AlphaFoldDB" id="B1HU49"/>
<proteinExistence type="predicted"/>
<keyword evidence="1" id="KW-0472">Membrane</keyword>
<dbReference type="KEGG" id="lsp:Bsph_2027"/>
<protein>
    <submittedName>
        <fullName evidence="2">Uncharacterized protein</fullName>
    </submittedName>
</protein>
<accession>B1HU49</accession>